<name>K9WY61_9NOST</name>
<dbReference type="KEGG" id="csg:Cylst_2552"/>
<dbReference type="HOGENOM" id="CLU_2022912_0_0_3"/>
<protein>
    <submittedName>
        <fullName evidence="1">Uncharacterized protein</fullName>
    </submittedName>
</protein>
<reference evidence="1 2" key="1">
    <citation type="submission" date="2012-06" db="EMBL/GenBank/DDBJ databases">
        <title>Finished chromosome of genome of Cylindrospermum stagnale PCC 7417.</title>
        <authorList>
            <consortium name="US DOE Joint Genome Institute"/>
            <person name="Gugger M."/>
            <person name="Coursin T."/>
            <person name="Rippka R."/>
            <person name="Tandeau De Marsac N."/>
            <person name="Huntemann M."/>
            <person name="Wei C.-L."/>
            <person name="Han J."/>
            <person name="Detter J.C."/>
            <person name="Han C."/>
            <person name="Tapia R."/>
            <person name="Chen A."/>
            <person name="Kyrpides N."/>
            <person name="Mavromatis K."/>
            <person name="Markowitz V."/>
            <person name="Szeto E."/>
            <person name="Ivanova N."/>
            <person name="Pagani I."/>
            <person name="Pati A."/>
            <person name="Goodwin L."/>
            <person name="Nordberg H.P."/>
            <person name="Cantor M.N."/>
            <person name="Hua S.X."/>
            <person name="Woyke T."/>
            <person name="Kerfeld C.A."/>
        </authorList>
    </citation>
    <scope>NUCLEOTIDE SEQUENCE [LARGE SCALE GENOMIC DNA]</scope>
    <source>
        <strain evidence="1 2">PCC 7417</strain>
    </source>
</reference>
<evidence type="ECO:0000313" key="2">
    <source>
        <dbReference type="Proteomes" id="UP000010475"/>
    </source>
</evidence>
<accession>K9WY61</accession>
<sequence length="122" mass="14078">MMTKYSDEEILTFAKSEIKFYLTHESAHPNYEYDDDDEIISDDIGCTVFSSCTSFEVKDAAIDPEHISGYENCVAGVIVTVDWSWSSEDEDEPQFEEDVELLIEIYDVDDELSANRREIERV</sequence>
<keyword evidence="2" id="KW-1185">Reference proteome</keyword>
<dbReference type="EMBL" id="CP003642">
    <property type="protein sequence ID" value="AFZ24759.1"/>
    <property type="molecule type" value="Genomic_DNA"/>
</dbReference>
<evidence type="ECO:0000313" key="1">
    <source>
        <dbReference type="EMBL" id="AFZ24759.1"/>
    </source>
</evidence>
<dbReference type="RefSeq" id="WP_015208013.1">
    <property type="nucleotide sequence ID" value="NC_019757.1"/>
</dbReference>
<dbReference type="AlphaFoldDB" id="K9WY61"/>
<proteinExistence type="predicted"/>
<organism evidence="1 2">
    <name type="scientific">Cylindrospermum stagnale PCC 7417</name>
    <dbReference type="NCBI Taxonomy" id="56107"/>
    <lineage>
        <taxon>Bacteria</taxon>
        <taxon>Bacillati</taxon>
        <taxon>Cyanobacteriota</taxon>
        <taxon>Cyanophyceae</taxon>
        <taxon>Nostocales</taxon>
        <taxon>Nostocaceae</taxon>
        <taxon>Cylindrospermum</taxon>
    </lineage>
</organism>
<gene>
    <name evidence="1" type="ORF">Cylst_2552</name>
</gene>
<dbReference type="Proteomes" id="UP000010475">
    <property type="component" value="Chromosome"/>
</dbReference>
<dbReference type="STRING" id="56107.Cylst_2552"/>